<evidence type="ECO:0000313" key="1">
    <source>
        <dbReference type="EMBL" id="KAJ3126201.1"/>
    </source>
</evidence>
<dbReference type="EMBL" id="JADGJH010000571">
    <property type="protein sequence ID" value="KAJ3126201.1"/>
    <property type="molecule type" value="Genomic_DNA"/>
</dbReference>
<sequence length="263" mass="28352">MALLELQIEGVSQLNQVVVVAWLDSLNAAASRILEAALSSHDSALFELGRAIPFLSDSNAIANANKNERANAKVDIAVANFATVNVSLVSIGSFKRNKNEHERVHVACALVRLLLAQNVRRVILVAALDVKLPINYGSNTVLTASFPPQTHDNLPPTSPLNDAFLGALIPFLHLSQTQLQSTLICVAAKKERTAENGQILQSVNPRSVDTFLPTLSGALTDSLAVSSLKFNASAASAIILESWKVSEHFNDVENKDTFSLMYL</sequence>
<dbReference type="Proteomes" id="UP001211907">
    <property type="component" value="Unassembled WGS sequence"/>
</dbReference>
<comment type="caution">
    <text evidence="1">The sequence shown here is derived from an EMBL/GenBank/DDBJ whole genome shotgun (WGS) entry which is preliminary data.</text>
</comment>
<organism evidence="1 2">
    <name type="scientific">Physocladia obscura</name>
    <dbReference type="NCBI Taxonomy" id="109957"/>
    <lineage>
        <taxon>Eukaryota</taxon>
        <taxon>Fungi</taxon>
        <taxon>Fungi incertae sedis</taxon>
        <taxon>Chytridiomycota</taxon>
        <taxon>Chytridiomycota incertae sedis</taxon>
        <taxon>Chytridiomycetes</taxon>
        <taxon>Chytridiales</taxon>
        <taxon>Chytriomycetaceae</taxon>
        <taxon>Physocladia</taxon>
    </lineage>
</organism>
<accession>A0AAD5T395</accession>
<dbReference type="AlphaFoldDB" id="A0AAD5T395"/>
<protein>
    <recommendedName>
        <fullName evidence="3">Proteasome assembly chaperone 2</fullName>
    </recommendedName>
</protein>
<evidence type="ECO:0000313" key="2">
    <source>
        <dbReference type="Proteomes" id="UP001211907"/>
    </source>
</evidence>
<keyword evidence="2" id="KW-1185">Reference proteome</keyword>
<gene>
    <name evidence="1" type="ORF">HK100_010392</name>
</gene>
<proteinExistence type="predicted"/>
<name>A0AAD5T395_9FUNG</name>
<reference evidence="1" key="1">
    <citation type="submission" date="2020-05" db="EMBL/GenBank/DDBJ databases">
        <title>Phylogenomic resolution of chytrid fungi.</title>
        <authorList>
            <person name="Stajich J.E."/>
            <person name="Amses K."/>
            <person name="Simmons R."/>
            <person name="Seto K."/>
            <person name="Myers J."/>
            <person name="Bonds A."/>
            <person name="Quandt C.A."/>
            <person name="Barry K."/>
            <person name="Liu P."/>
            <person name="Grigoriev I."/>
            <person name="Longcore J.E."/>
            <person name="James T.Y."/>
        </authorList>
    </citation>
    <scope>NUCLEOTIDE SEQUENCE</scope>
    <source>
        <strain evidence="1">JEL0513</strain>
    </source>
</reference>
<evidence type="ECO:0008006" key="3">
    <source>
        <dbReference type="Google" id="ProtNLM"/>
    </source>
</evidence>